<sequence>MKMKKYMAMGLGAIMAVGIAVSGVLPVSAVNNNENDAKLATAVTMSARDYDDYEGIIKSNTTLRSKATSNSRKITTLKKGAVVEVERKASNGWYRVEYRDIEGYVSPKNIKIYDSEYRDVEKKGTVTSNVNMRLGASTLSKKVTYLKKGTVIKIESKTSNGWYKIEYKGRDGYISQKHAKIGTNTNKKDYTYREMDDYDGITTAKLTLRRSPSSSSTKITSIPKGARVEVEGKTSNGFYRVEYRDIEGYVSSKYIKLVRDYD</sequence>
<evidence type="ECO:0000259" key="1">
    <source>
        <dbReference type="PROSITE" id="PS51781"/>
    </source>
</evidence>
<dbReference type="PROSITE" id="PS51781">
    <property type="entry name" value="SH3B"/>
    <property type="match status" value="3"/>
</dbReference>
<feature type="domain" description="SH3b" evidence="1">
    <location>
        <begin position="196"/>
        <end position="259"/>
    </location>
</feature>
<dbReference type="EMBL" id="CACRUE010000036">
    <property type="protein sequence ID" value="VYU41348.1"/>
    <property type="molecule type" value="Genomic_DNA"/>
</dbReference>
<dbReference type="SUPFAM" id="SSF50044">
    <property type="entry name" value="SH3-domain"/>
    <property type="match status" value="2"/>
</dbReference>
<dbReference type="PANTHER" id="PTHR34408:SF1">
    <property type="entry name" value="GLYCOSYL HYDROLASE FAMILY 19 DOMAIN-CONTAINING PROTEIN HI_1415"/>
    <property type="match status" value="1"/>
</dbReference>
<dbReference type="AlphaFoldDB" id="A0A6N3ENS5"/>
<dbReference type="PANTHER" id="PTHR34408">
    <property type="entry name" value="FAMILY PROTEIN, PUTATIVE-RELATED"/>
    <property type="match status" value="1"/>
</dbReference>
<dbReference type="InterPro" id="IPR036028">
    <property type="entry name" value="SH3-like_dom_sf"/>
</dbReference>
<name>A0A6N3ENS5_9FIRM</name>
<proteinExistence type="predicted"/>
<accession>A0A6N3ENS5</accession>
<feature type="domain" description="SH3b" evidence="1">
    <location>
        <begin position="50"/>
        <end position="114"/>
    </location>
</feature>
<reference evidence="2" key="1">
    <citation type="submission" date="2019-11" db="EMBL/GenBank/DDBJ databases">
        <authorList>
            <person name="Feng L."/>
        </authorList>
    </citation>
    <scope>NUCLEOTIDE SEQUENCE</scope>
    <source>
        <strain evidence="2">IbartlettiiLFYP30</strain>
    </source>
</reference>
<dbReference type="Gene3D" id="2.30.30.40">
    <property type="entry name" value="SH3 Domains"/>
    <property type="match status" value="3"/>
</dbReference>
<gene>
    <name evidence="2" type="ORF">IBLFYP30_02587</name>
</gene>
<dbReference type="InterPro" id="IPR052354">
    <property type="entry name" value="Cell_Wall_Dynamics_Protein"/>
</dbReference>
<dbReference type="Pfam" id="PF08239">
    <property type="entry name" value="SH3_3"/>
    <property type="match status" value="3"/>
</dbReference>
<organism evidence="2">
    <name type="scientific">Intestinibacter bartlettii</name>
    <dbReference type="NCBI Taxonomy" id="261299"/>
    <lineage>
        <taxon>Bacteria</taxon>
        <taxon>Bacillati</taxon>
        <taxon>Bacillota</taxon>
        <taxon>Clostridia</taxon>
        <taxon>Peptostreptococcales</taxon>
        <taxon>Peptostreptococcaceae</taxon>
        <taxon>Intestinibacter</taxon>
    </lineage>
</organism>
<evidence type="ECO:0000313" key="2">
    <source>
        <dbReference type="EMBL" id="VYU41348.1"/>
    </source>
</evidence>
<dbReference type="SMART" id="SM00287">
    <property type="entry name" value="SH3b"/>
    <property type="match status" value="3"/>
</dbReference>
<feature type="domain" description="SH3b" evidence="1">
    <location>
        <begin position="121"/>
        <end position="186"/>
    </location>
</feature>
<dbReference type="RefSeq" id="WP_024038379.1">
    <property type="nucleotide sequence ID" value="NZ_CACRUE010000036.1"/>
</dbReference>
<protein>
    <submittedName>
        <fullName evidence="2">Bacterial SH3 domain protein</fullName>
    </submittedName>
</protein>
<dbReference type="InterPro" id="IPR003646">
    <property type="entry name" value="SH3-like_bac-type"/>
</dbReference>